<keyword evidence="2" id="KW-0732">Signal</keyword>
<dbReference type="EMBL" id="CP048685">
    <property type="protein sequence ID" value="QPJ62800.1"/>
    <property type="molecule type" value="Genomic_DNA"/>
</dbReference>
<sequence length="188" mass="21305">MSNDFSKKPTLALALMTMAALIAAFVDGPGLHENNTSATSHKHEEGSHADHQDPEAQRRMAIFHYNKGNQFLRSNQWDKAVHQYEMALGHESRLLPVYVNMSTALMRQKRFPQARQILDRLEKQAPEMPELHYNLACYFSLTGDVEKGLEALAEAVRKGYSDMQGLETDPDLKALRDHPGYSTIPKRL</sequence>
<evidence type="ECO:0000256" key="2">
    <source>
        <dbReference type="SAM" id="SignalP"/>
    </source>
</evidence>
<feature type="region of interest" description="Disordered" evidence="1">
    <location>
        <begin position="33"/>
        <end position="54"/>
    </location>
</feature>
<evidence type="ECO:0000313" key="3">
    <source>
        <dbReference type="EMBL" id="QPJ62800.1"/>
    </source>
</evidence>
<dbReference type="Proteomes" id="UP000594688">
    <property type="component" value="Chromosome"/>
</dbReference>
<feature type="chain" id="PRO_5032351456" evidence="2">
    <location>
        <begin position="24"/>
        <end position="188"/>
    </location>
</feature>
<evidence type="ECO:0000256" key="1">
    <source>
        <dbReference type="SAM" id="MobiDB-lite"/>
    </source>
</evidence>
<reference evidence="3 4" key="1">
    <citation type="submission" date="2020-02" db="EMBL/GenBank/DDBJ databases">
        <title>Genomic and physiological characterization of two novel Nitrospinaceae genera.</title>
        <authorList>
            <person name="Mueller A.J."/>
            <person name="Jung M.-Y."/>
            <person name="Strachan C.R."/>
            <person name="Herbold C.W."/>
            <person name="Kirkegaard R.H."/>
            <person name="Daims H."/>
        </authorList>
    </citation>
    <scope>NUCLEOTIDE SEQUENCE [LARGE SCALE GENOMIC DNA]</scope>
    <source>
        <strain evidence="3">EB</strain>
    </source>
</reference>
<feature type="signal peptide" evidence="2">
    <location>
        <begin position="1"/>
        <end position="23"/>
    </location>
</feature>
<dbReference type="KEGG" id="nli:G3M70_13300"/>
<organism evidence="3 4">
    <name type="scientific">Candidatus Nitronauta litoralis</name>
    <dbReference type="NCBI Taxonomy" id="2705533"/>
    <lineage>
        <taxon>Bacteria</taxon>
        <taxon>Pseudomonadati</taxon>
        <taxon>Nitrospinota/Tectimicrobiota group</taxon>
        <taxon>Nitrospinota</taxon>
        <taxon>Nitrospinia</taxon>
        <taxon>Nitrospinales</taxon>
        <taxon>Nitrospinaceae</taxon>
        <taxon>Candidatus Nitronauta</taxon>
    </lineage>
</organism>
<dbReference type="InterPro" id="IPR019734">
    <property type="entry name" value="TPR_rpt"/>
</dbReference>
<feature type="compositionally biased region" description="Basic and acidic residues" evidence="1">
    <location>
        <begin position="41"/>
        <end position="54"/>
    </location>
</feature>
<evidence type="ECO:0000313" key="4">
    <source>
        <dbReference type="Proteomes" id="UP000594688"/>
    </source>
</evidence>
<proteinExistence type="predicted"/>
<gene>
    <name evidence="3" type="ORF">G3M70_13300</name>
</gene>
<dbReference type="InterPro" id="IPR011990">
    <property type="entry name" value="TPR-like_helical_dom_sf"/>
</dbReference>
<dbReference type="Gene3D" id="1.25.40.10">
    <property type="entry name" value="Tetratricopeptide repeat domain"/>
    <property type="match status" value="1"/>
</dbReference>
<protein>
    <submittedName>
        <fullName evidence="3">Tetratricopeptide repeat protein</fullName>
    </submittedName>
</protein>
<name>A0A7T0BXJ2_9BACT</name>
<accession>A0A7T0BXJ2</accession>
<dbReference type="Pfam" id="PF14559">
    <property type="entry name" value="TPR_19"/>
    <property type="match status" value="1"/>
</dbReference>
<dbReference type="NCBIfam" id="NF047558">
    <property type="entry name" value="TPR_END_plus"/>
    <property type="match status" value="1"/>
</dbReference>
<dbReference type="AlphaFoldDB" id="A0A7T0BXJ2"/>
<dbReference type="SUPFAM" id="SSF48452">
    <property type="entry name" value="TPR-like"/>
    <property type="match status" value="1"/>
</dbReference>
<dbReference type="SMART" id="SM00028">
    <property type="entry name" value="TPR"/>
    <property type="match status" value="3"/>
</dbReference>